<dbReference type="Proteomes" id="UP001139369">
    <property type="component" value="Unassembled WGS sequence"/>
</dbReference>
<dbReference type="PANTHER" id="PTHR11066">
    <property type="entry name" value="ACYL-COA THIOESTERASE"/>
    <property type="match status" value="1"/>
</dbReference>
<dbReference type="CDD" id="cd03445">
    <property type="entry name" value="Thioesterase_II_repeat2"/>
    <property type="match status" value="1"/>
</dbReference>
<proteinExistence type="inferred from homology"/>
<evidence type="ECO:0000256" key="6">
    <source>
        <dbReference type="ARBA" id="ARBA00050943"/>
    </source>
</evidence>
<evidence type="ECO:0000256" key="5">
    <source>
        <dbReference type="ARBA" id="ARBA00038894"/>
    </source>
</evidence>
<feature type="domain" description="Acyl-CoA thioesterase-like N-terminal HotDog" evidence="10">
    <location>
        <begin position="29"/>
        <end position="108"/>
    </location>
</feature>
<dbReference type="EC" id="3.1.2.20" evidence="5"/>
<dbReference type="InterPro" id="IPR029069">
    <property type="entry name" value="HotDog_dom_sf"/>
</dbReference>
<dbReference type="FunFam" id="2.40.160.210:FF:000001">
    <property type="entry name" value="Acyl-CoA thioesterase II"/>
    <property type="match status" value="1"/>
</dbReference>
<keyword evidence="12" id="KW-1185">Reference proteome</keyword>
<evidence type="ECO:0000259" key="10">
    <source>
        <dbReference type="Pfam" id="PF13622"/>
    </source>
</evidence>
<name>A0A9X1VM92_9FLAO</name>
<evidence type="ECO:0000256" key="1">
    <source>
        <dbReference type="ARBA" id="ARBA00006538"/>
    </source>
</evidence>
<organism evidence="11 12">
    <name type="scientific">Polaribacter marinus</name>
    <dbReference type="NCBI Taxonomy" id="2916838"/>
    <lineage>
        <taxon>Bacteria</taxon>
        <taxon>Pseudomonadati</taxon>
        <taxon>Bacteroidota</taxon>
        <taxon>Flavobacteriia</taxon>
        <taxon>Flavobacteriales</taxon>
        <taxon>Flavobacteriaceae</taxon>
    </lineage>
</organism>
<accession>A0A9X1VM92</accession>
<comment type="caution">
    <text evidence="11">The sequence shown here is derived from an EMBL/GenBank/DDBJ whole genome shotgun (WGS) entry which is preliminary data.</text>
</comment>
<dbReference type="Pfam" id="PF02551">
    <property type="entry name" value="Acyl_CoA_thio"/>
    <property type="match status" value="1"/>
</dbReference>
<keyword evidence="3" id="KW-0378">Hydrolase</keyword>
<evidence type="ECO:0000256" key="3">
    <source>
        <dbReference type="ARBA" id="ARBA00022801"/>
    </source>
</evidence>
<dbReference type="RefSeq" id="WP_242177690.1">
    <property type="nucleotide sequence ID" value="NZ_JAKQYM010000003.1"/>
</dbReference>
<dbReference type="InterPro" id="IPR042171">
    <property type="entry name" value="Acyl-CoA_hotdog"/>
</dbReference>
<evidence type="ECO:0000313" key="12">
    <source>
        <dbReference type="Proteomes" id="UP001139369"/>
    </source>
</evidence>
<dbReference type="AlphaFoldDB" id="A0A9X1VM92"/>
<dbReference type="EMBL" id="JAKQYM010000003">
    <property type="protein sequence ID" value="MCI2228573.1"/>
    <property type="molecule type" value="Genomic_DNA"/>
</dbReference>
<dbReference type="GO" id="GO:0009062">
    <property type="term" value="P:fatty acid catabolic process"/>
    <property type="evidence" value="ECO:0007669"/>
    <property type="project" value="TreeGrafter"/>
</dbReference>
<dbReference type="Gene3D" id="2.40.160.210">
    <property type="entry name" value="Acyl-CoA thioesterase, double hotdog domain"/>
    <property type="match status" value="1"/>
</dbReference>
<evidence type="ECO:0000259" key="9">
    <source>
        <dbReference type="Pfam" id="PF02551"/>
    </source>
</evidence>
<comment type="catalytic activity">
    <reaction evidence="6">
        <text>a fatty acyl-CoA + H2O = a fatty acid + CoA + H(+)</text>
        <dbReference type="Rhea" id="RHEA:16781"/>
        <dbReference type="ChEBI" id="CHEBI:15377"/>
        <dbReference type="ChEBI" id="CHEBI:15378"/>
        <dbReference type="ChEBI" id="CHEBI:28868"/>
        <dbReference type="ChEBI" id="CHEBI:57287"/>
        <dbReference type="ChEBI" id="CHEBI:77636"/>
        <dbReference type="EC" id="3.1.2.20"/>
    </reaction>
    <physiologicalReaction direction="left-to-right" evidence="6">
        <dbReference type="Rhea" id="RHEA:16782"/>
    </physiologicalReaction>
</comment>
<reference evidence="11" key="1">
    <citation type="submission" date="2022-02" db="EMBL/GenBank/DDBJ databases">
        <title>Polaribacter sp. MSW13, isolated from seawater.</title>
        <authorList>
            <person name="Kristyanto S."/>
            <person name="Jung J."/>
            <person name="Jeon C.O."/>
        </authorList>
    </citation>
    <scope>NUCLEOTIDE SEQUENCE</scope>
    <source>
        <strain evidence="11">MSW13</strain>
    </source>
</reference>
<evidence type="ECO:0000313" key="11">
    <source>
        <dbReference type="EMBL" id="MCI2228573.1"/>
    </source>
</evidence>
<evidence type="ECO:0000256" key="2">
    <source>
        <dbReference type="ARBA" id="ARBA00011881"/>
    </source>
</evidence>
<keyword evidence="4" id="KW-0443">Lipid metabolism</keyword>
<evidence type="ECO:0000256" key="4">
    <source>
        <dbReference type="ARBA" id="ARBA00023098"/>
    </source>
</evidence>
<dbReference type="SUPFAM" id="SSF54637">
    <property type="entry name" value="Thioesterase/thiol ester dehydrase-isomerase"/>
    <property type="match status" value="2"/>
</dbReference>
<comment type="similarity">
    <text evidence="1">Belongs to the C/M/P thioester hydrolase family.</text>
</comment>
<dbReference type="GO" id="GO:0006637">
    <property type="term" value="P:acyl-CoA metabolic process"/>
    <property type="evidence" value="ECO:0007669"/>
    <property type="project" value="InterPro"/>
</dbReference>
<gene>
    <name evidence="11" type="ORF">MC378_05295</name>
</gene>
<protein>
    <recommendedName>
        <fullName evidence="7">Acyl-CoA thioesterase 2</fullName>
        <ecNumber evidence="5">3.1.2.20</ecNumber>
    </recommendedName>
    <alternativeName>
        <fullName evidence="8">Thioesterase II</fullName>
    </alternativeName>
</protein>
<dbReference type="Pfam" id="PF13622">
    <property type="entry name" value="4HBT_3"/>
    <property type="match status" value="1"/>
</dbReference>
<dbReference type="GO" id="GO:0047617">
    <property type="term" value="F:fatty acyl-CoA hydrolase activity"/>
    <property type="evidence" value="ECO:0007669"/>
    <property type="project" value="UniProtKB-EC"/>
</dbReference>
<feature type="domain" description="Acyl-CoA thioesterase 2 C-terminal" evidence="9">
    <location>
        <begin position="153"/>
        <end position="282"/>
    </location>
</feature>
<dbReference type="InterPro" id="IPR049449">
    <property type="entry name" value="TesB_ACOT8-like_N"/>
</dbReference>
<evidence type="ECO:0000256" key="8">
    <source>
        <dbReference type="ARBA" id="ARBA00079653"/>
    </source>
</evidence>
<comment type="subunit">
    <text evidence="2">Homotetramer.</text>
</comment>
<dbReference type="InterPro" id="IPR003703">
    <property type="entry name" value="Acyl_CoA_thio"/>
</dbReference>
<dbReference type="InterPro" id="IPR025652">
    <property type="entry name" value="TesB_C"/>
</dbReference>
<dbReference type="CDD" id="cd03444">
    <property type="entry name" value="Thioesterase_II_repeat1"/>
    <property type="match status" value="1"/>
</dbReference>
<sequence length="288" mass="32773">MKNIKELINLLNLTEIENNIFSGESVTIGSPNVFGGQVLAQSLNAAYRTVSELRFVNSLHAYFLEAGNLSIPINYHVEEVRTGGSFSTRRVTAKQNDRSIFILAASFHKKEEGFEHQTKMNSNIKQPEDLLSWDDMVVKFGAFLPKLIKHFLSIERPIEFKPVRVPNPLDPENLPPTEEIWFKLKGDIPEMDIPMKQQILTYISDYNVLNAAFNPNAKEYNFGNTQTASLDHSMWFFRDFDFNDWMLFSAESPNAFGARGLGKGNIFTREGKLVASFAQEGLMRPIKK</sequence>
<evidence type="ECO:0000256" key="7">
    <source>
        <dbReference type="ARBA" id="ARBA00071120"/>
    </source>
</evidence>
<dbReference type="PANTHER" id="PTHR11066:SF34">
    <property type="entry name" value="ACYL-COENZYME A THIOESTERASE 8"/>
    <property type="match status" value="1"/>
</dbReference>